<evidence type="ECO:0000313" key="1">
    <source>
        <dbReference type="EMBL" id="DAE13872.1"/>
    </source>
</evidence>
<proteinExistence type="predicted"/>
<dbReference type="EMBL" id="BK015571">
    <property type="protein sequence ID" value="DAE13872.1"/>
    <property type="molecule type" value="Genomic_DNA"/>
</dbReference>
<reference evidence="1" key="1">
    <citation type="journal article" date="2021" name="Proc. Natl. Acad. Sci. U.S.A.">
        <title>A Catalog of Tens of Thousands of Viruses from Human Metagenomes Reveals Hidden Associations with Chronic Diseases.</title>
        <authorList>
            <person name="Tisza M.J."/>
            <person name="Buck C.B."/>
        </authorList>
    </citation>
    <scope>NUCLEOTIDE SEQUENCE</scope>
    <source>
        <strain evidence="1">CtAys2</strain>
    </source>
</reference>
<protein>
    <submittedName>
        <fullName evidence="1">Uncharacterized protein</fullName>
    </submittedName>
</protein>
<accession>A0A8S5Q4D6</accession>
<organism evidence="1">
    <name type="scientific">Myoviridae sp. ctAys2</name>
    <dbReference type="NCBI Taxonomy" id="2825044"/>
    <lineage>
        <taxon>Viruses</taxon>
        <taxon>Duplodnaviria</taxon>
        <taxon>Heunggongvirae</taxon>
        <taxon>Uroviricota</taxon>
        <taxon>Caudoviricetes</taxon>
    </lineage>
</organism>
<sequence>MNELLETTKIETLERIADALEGINDNLTKLSDCIGYIPPNHFQSKGYYFYELQEMLIQIKRNALI</sequence>
<name>A0A8S5Q4D6_9CAUD</name>